<protein>
    <submittedName>
        <fullName evidence="1">Uncharacterized protein</fullName>
    </submittedName>
</protein>
<organism evidence="1 2">
    <name type="scientific">Clostridium estertheticum</name>
    <dbReference type="NCBI Taxonomy" id="238834"/>
    <lineage>
        <taxon>Bacteria</taxon>
        <taxon>Bacillati</taxon>
        <taxon>Bacillota</taxon>
        <taxon>Clostridia</taxon>
        <taxon>Eubacteriales</taxon>
        <taxon>Clostridiaceae</taxon>
        <taxon>Clostridium</taxon>
    </lineage>
</organism>
<dbReference type="EMBL" id="SPSF01000031">
    <property type="protein sequence ID" value="MPQ62630.1"/>
    <property type="molecule type" value="Genomic_DNA"/>
</dbReference>
<dbReference type="RefSeq" id="WP_152752350.1">
    <property type="nucleotide sequence ID" value="NZ_SPSE01000032.1"/>
</dbReference>
<name>A0A5N7J1K9_9CLOT</name>
<evidence type="ECO:0000313" key="1">
    <source>
        <dbReference type="EMBL" id="MPQ62630.1"/>
    </source>
</evidence>
<dbReference type="Proteomes" id="UP000342249">
    <property type="component" value="Unassembled WGS sequence"/>
</dbReference>
<proteinExistence type="predicted"/>
<reference evidence="1 2" key="1">
    <citation type="journal article" date="2019" name="Lett. Appl. Microbiol.">
        <title>A case of 'blown pack' spoilage of vacuum-packaged pork likely associated with Clostridium estertheticum in Canada.</title>
        <authorList>
            <person name="Zhang P."/>
            <person name="Ward P."/>
            <person name="McMullen L.M."/>
            <person name="Yang X."/>
        </authorList>
    </citation>
    <scope>NUCLEOTIDE SEQUENCE [LARGE SCALE GENOMIC DNA]</scope>
    <source>
        <strain evidence="1 2">MA19</strain>
    </source>
</reference>
<dbReference type="AlphaFoldDB" id="A0A5N7J1K9"/>
<accession>A0A5N7J1K9</accession>
<evidence type="ECO:0000313" key="2">
    <source>
        <dbReference type="Proteomes" id="UP000342249"/>
    </source>
</evidence>
<gene>
    <name evidence="1" type="ORF">E4V82_10985</name>
</gene>
<sequence length="107" mass="12467">MFFNSKKTKAKKENEARLKRINNFEVRYVTTRDPNQYGESIIGKGCVINILNNQFIIQSDSNVIFTHSIESLQCSELMSQNGIILSHIDDKTGEYVEVIAYYKYHRK</sequence>
<comment type="caution">
    <text evidence="1">The sequence shown here is derived from an EMBL/GenBank/DDBJ whole genome shotgun (WGS) entry which is preliminary data.</text>
</comment>